<name>A0AC54Z373_ORYAF</name>
<evidence type="ECO:0000313" key="1">
    <source>
        <dbReference type="Proteomes" id="UP000694850"/>
    </source>
</evidence>
<accession>A0AC54Z373</accession>
<sequence>MGELARAGLLLLLTISLPQSLGLKCGISPVDLKSKETALESGFFSRINSWRNSTVGGHPWQVSLKLGEHHFCGGSWIPDDLVVTAAHCLVSFDEMQFKNLTVTVGEYNLFQKDKQEQTIPVSKIIIHPDYNRLGYMNSDIALLHLKYKVQFATAVQPVCLPPRHDKYETGVFCMTSGWRKISDSSQYADVLQEVELPILDDRTCNTVLKNMNLPPLEGTMFCAGFLDEEKDACQGDSGGPLVCRRDDGTWTPAGITSWRGGCAKGWVPLRNNQRRVSPSIFSKVFEWMDFITHNMITGMAYLDWNQPHPDRNLRYITKDLISVQGLDGSHRGEDVDCRTHGTVLFGESGKISYFHSKEGNCSHNCLCIWKIIVPEDKIILIKFTSVDIENQVRCDHDYVSLQSSKGVLISKVCGDMLPSPLLTDTNEATVTFVSDTENAGSGFELTFTAIQKNSEADSGCGSVAVLIEEGTIHSASYPDLYPSNVMCHWLIHAPEKHIIKLAFEDFNIEVNQNCTDDAIVIYGDAEEEHQLAKLCGILNPIPVYSPSNMMVIHFKSDGENNFRGFKARFTFLPSDSLNKTGSTLPPKTKPVPPARAIPYDVCGIPPFSLQWHSRRIMGGEEACPHCWPWQVGLRFLGDHQCEGVIINPFWILTAAHCVHLKNNPFYWTIIAGDHDRTLKESTEQVRRAKFIVGHEDFDMLNYDSDIALIQLNSPLEYNAVVRPVCLPERMEPLLSSEICAVTGWGSISEDGGPASCLQQMQVPVLEREVCESTCCPAHPGGITAKMICAGFASSGGKYFCQGYSGGPLVCRHEKGPFVLYGIISWGASCAQPRKPAVFARVRIFLDWIQSKIKDTSPASLQVNNGSKTLKKQLPPSIPSTESASGSVCYSNVKLEEPRGFFSTPRYPLDYRGKLECSWILRVSPSSMAKFTVEYLSLPESYMCQDSVLMIYEENQSERRMSGKLCGRRLYPMIFMSSGPFVRVIFHSLLQGAFGIRYIVFRVQGTKGSKITILPQSSNQKHVVTCENVTLTKPEGIIQIPRYLHGSTVSCQWRLVAPLNHIIRLDIINFHVKSTRLACKGHLWIYEGSGPGRKLIGNLCKGDSSSLKSHGPIMTLILMRNASLAMEDLSLRYSFHIAGCPVLNLIPVGYAEITSPNYPNIYPSLLKCTWTFYSKSGNKVKAVIKDFITEESWNCEWDYFNIYDGPDHQSRLLGEFISPICLPGKEDKVDLFAKCMTAGWGTTEPHRGETSKIIQQAKVPLISIASCRSYWGLDIKNTNICGGAAGSSSCMGDSGGPLQCAEDGQYKLIGIVSWGSSNCHPSAPSVFTRISAYRDWITSVTGGEA</sequence>
<protein>
    <submittedName>
        <fullName evidence="2">Ovochymase-1</fullName>
    </submittedName>
</protein>
<gene>
    <name evidence="2" type="primary">OVCH1</name>
</gene>
<keyword evidence="1" id="KW-1185">Reference proteome</keyword>
<reference evidence="2" key="1">
    <citation type="submission" date="2025-08" db="UniProtKB">
        <authorList>
            <consortium name="RefSeq"/>
        </authorList>
    </citation>
    <scope>IDENTIFICATION</scope>
</reference>
<evidence type="ECO:0000313" key="2">
    <source>
        <dbReference type="RefSeq" id="XP_042637226.1"/>
    </source>
</evidence>
<dbReference type="Proteomes" id="UP000694850">
    <property type="component" value="Unplaced"/>
</dbReference>
<organism evidence="1 2">
    <name type="scientific">Orycteropus afer afer</name>
    <dbReference type="NCBI Taxonomy" id="1230840"/>
    <lineage>
        <taxon>Eukaryota</taxon>
        <taxon>Metazoa</taxon>
        <taxon>Chordata</taxon>
        <taxon>Craniata</taxon>
        <taxon>Vertebrata</taxon>
        <taxon>Euteleostomi</taxon>
        <taxon>Mammalia</taxon>
        <taxon>Eutheria</taxon>
        <taxon>Afrotheria</taxon>
        <taxon>Tubulidentata</taxon>
        <taxon>Orycteropodidae</taxon>
        <taxon>Orycteropus</taxon>
    </lineage>
</organism>
<dbReference type="RefSeq" id="XP_042637226.1">
    <property type="nucleotide sequence ID" value="XM_042781292.1"/>
</dbReference>
<proteinExistence type="predicted"/>